<organism evidence="1 2">
    <name type="scientific">Kingella oralis ATCC 51147</name>
    <dbReference type="NCBI Taxonomy" id="629741"/>
    <lineage>
        <taxon>Bacteria</taxon>
        <taxon>Pseudomonadati</taxon>
        <taxon>Pseudomonadota</taxon>
        <taxon>Betaproteobacteria</taxon>
        <taxon>Neisseriales</taxon>
        <taxon>Neisseriaceae</taxon>
        <taxon>Kingella</taxon>
    </lineage>
</organism>
<gene>
    <name evidence="1" type="ORF">GCWU000324_01549</name>
</gene>
<keyword evidence="2" id="KW-1185">Reference proteome</keyword>
<comment type="caution">
    <text evidence="1">The sequence shown here is derived from an EMBL/GenBank/DDBJ whole genome shotgun (WGS) entry which is preliminary data.</text>
</comment>
<accession>C4GKP3</accession>
<dbReference type="EMBL" id="ACJW02000003">
    <property type="protein sequence ID" value="EEP67303.1"/>
    <property type="molecule type" value="Genomic_DNA"/>
</dbReference>
<dbReference type="AlphaFoldDB" id="C4GKP3"/>
<evidence type="ECO:0000313" key="2">
    <source>
        <dbReference type="Proteomes" id="UP000003009"/>
    </source>
</evidence>
<proteinExistence type="predicted"/>
<reference evidence="1" key="1">
    <citation type="submission" date="2009-04" db="EMBL/GenBank/DDBJ databases">
        <authorList>
            <person name="Weinstock G."/>
            <person name="Sodergren E."/>
            <person name="Clifton S."/>
            <person name="Fulton L."/>
            <person name="Fulton B."/>
            <person name="Courtney L."/>
            <person name="Fronick C."/>
            <person name="Harrison M."/>
            <person name="Strong C."/>
            <person name="Farmer C."/>
            <person name="Delahaunty K."/>
            <person name="Markovic C."/>
            <person name="Hall O."/>
            <person name="Minx P."/>
            <person name="Tomlinson C."/>
            <person name="Mitreva M."/>
            <person name="Nelson J."/>
            <person name="Hou S."/>
            <person name="Wollam A."/>
            <person name="Pepin K.H."/>
            <person name="Johnson M."/>
            <person name="Bhonagiri V."/>
            <person name="Nash W.E."/>
            <person name="Warren W."/>
            <person name="Chinwalla A."/>
            <person name="Mardis E.R."/>
            <person name="Wilson R.K."/>
        </authorList>
    </citation>
    <scope>NUCLEOTIDE SEQUENCE [LARGE SCALE GENOMIC DNA]</scope>
    <source>
        <strain evidence="1">ATCC 51147</strain>
    </source>
</reference>
<sequence length="135" mass="15268">MVVFLCLCGLVEVCFSGCLKKERADFTLKWAFRLPYCVRQPENKGFPIFRLPRHQYSVNGNLRHRAHAVGADFKQGKRERFFAVAFVFRNHVAVGLQLAARALGKHQHGIAVGDGSVNGIRAEMARQRLVAQWCV</sequence>
<dbReference type="Proteomes" id="UP000003009">
    <property type="component" value="Unassembled WGS sequence"/>
</dbReference>
<protein>
    <submittedName>
        <fullName evidence="1">Uncharacterized protein</fullName>
    </submittedName>
</protein>
<dbReference type="STRING" id="629741.GCWU000324_01549"/>
<evidence type="ECO:0000313" key="1">
    <source>
        <dbReference type="EMBL" id="EEP67303.1"/>
    </source>
</evidence>
<name>C4GKP3_9NEIS</name>
<dbReference type="HOGENOM" id="CLU_1882965_0_0_4"/>